<evidence type="ECO:0000313" key="3">
    <source>
        <dbReference type="Proteomes" id="UP000183413"/>
    </source>
</evidence>
<accession>A0A1I5X7W3</accession>
<dbReference type="STRING" id="1993.SAMN04489713_1265"/>
<proteinExistence type="predicted"/>
<dbReference type="EMBL" id="FOVH01000026">
    <property type="protein sequence ID" value="SFQ28065.1"/>
    <property type="molecule type" value="Genomic_DNA"/>
</dbReference>
<dbReference type="InterPro" id="IPR037401">
    <property type="entry name" value="SnoaL-like"/>
</dbReference>
<organism evidence="2 3">
    <name type="scientific">Actinomadura madurae</name>
    <dbReference type="NCBI Taxonomy" id="1993"/>
    <lineage>
        <taxon>Bacteria</taxon>
        <taxon>Bacillati</taxon>
        <taxon>Actinomycetota</taxon>
        <taxon>Actinomycetes</taxon>
        <taxon>Streptosporangiales</taxon>
        <taxon>Thermomonosporaceae</taxon>
        <taxon>Actinomadura</taxon>
    </lineage>
</organism>
<gene>
    <name evidence="2" type="ORF">SAMN04489713_1265</name>
</gene>
<dbReference type="RefSeq" id="WP_021596349.1">
    <property type="nucleotide sequence ID" value="NZ_CP083237.1"/>
</dbReference>
<dbReference type="AlphaFoldDB" id="A0A1I5X7W3"/>
<dbReference type="GeneID" id="99654909"/>
<dbReference type="OrthoDB" id="8849037at2"/>
<keyword evidence="3" id="KW-1185">Reference proteome</keyword>
<dbReference type="Gene3D" id="3.10.450.50">
    <property type="match status" value="1"/>
</dbReference>
<name>A0A1I5X7W3_9ACTN</name>
<dbReference type="SUPFAM" id="SSF54427">
    <property type="entry name" value="NTF2-like"/>
    <property type="match status" value="1"/>
</dbReference>
<dbReference type="InterPro" id="IPR032710">
    <property type="entry name" value="NTF2-like_dom_sf"/>
</dbReference>
<reference evidence="2 3" key="1">
    <citation type="submission" date="2016-10" db="EMBL/GenBank/DDBJ databases">
        <authorList>
            <person name="de Groot N.N."/>
        </authorList>
    </citation>
    <scope>NUCLEOTIDE SEQUENCE [LARGE SCALE GENOMIC DNA]</scope>
    <source>
        <strain evidence="2 3">DSM 43067</strain>
    </source>
</reference>
<evidence type="ECO:0000313" key="2">
    <source>
        <dbReference type="EMBL" id="SFQ28065.1"/>
    </source>
</evidence>
<dbReference type="InParanoid" id="A0A1I5X7W3"/>
<dbReference type="Proteomes" id="UP000183413">
    <property type="component" value="Unassembled WGS sequence"/>
</dbReference>
<dbReference type="Pfam" id="PF12680">
    <property type="entry name" value="SnoaL_2"/>
    <property type="match status" value="1"/>
</dbReference>
<dbReference type="eggNOG" id="ENOG5032CBF">
    <property type="taxonomic scope" value="Bacteria"/>
</dbReference>
<feature type="domain" description="SnoaL-like" evidence="1">
    <location>
        <begin position="27"/>
        <end position="138"/>
    </location>
</feature>
<evidence type="ECO:0000259" key="1">
    <source>
        <dbReference type="Pfam" id="PF12680"/>
    </source>
</evidence>
<sequence>MPSAETTELPDSALTREEVIARNLKVVEAHFHNETPETIDKALELYGPGIVWEAPARGMIYTDPADVKEAYLGIFRTVRYHKLTTLRRFATENIVFDDQVGEVTIVGEEMPNLPYPPGTRLNARVVHCFEMTDGKITREIVYELFREYGSAVDNDFIPADAQVQVFP</sequence>
<protein>
    <submittedName>
        <fullName evidence="2">SnoaL-like domain-containing protein</fullName>
    </submittedName>
</protein>